<evidence type="ECO:0000313" key="3">
    <source>
        <dbReference type="Proteomes" id="UP001428341"/>
    </source>
</evidence>
<comment type="caution">
    <text evidence="2">The sequence shown here is derived from an EMBL/GenBank/DDBJ whole genome shotgun (WGS) entry which is preliminary data.</text>
</comment>
<accession>A0AAP0QCJ3</accession>
<proteinExistence type="predicted"/>
<keyword evidence="3" id="KW-1185">Reference proteome</keyword>
<name>A0AAP0QCJ3_9ROSI</name>
<evidence type="ECO:0000313" key="2">
    <source>
        <dbReference type="EMBL" id="KAK9174981.1"/>
    </source>
</evidence>
<gene>
    <name evidence="2" type="ORF">WN944_026985</name>
</gene>
<dbReference type="EMBL" id="JBCGBO010000025">
    <property type="protein sequence ID" value="KAK9174981.1"/>
    <property type="molecule type" value="Genomic_DNA"/>
</dbReference>
<dbReference type="Proteomes" id="UP001428341">
    <property type="component" value="Unassembled WGS sequence"/>
</dbReference>
<organism evidence="2 3">
    <name type="scientific">Citrus x changshan-huyou</name>
    <dbReference type="NCBI Taxonomy" id="2935761"/>
    <lineage>
        <taxon>Eukaryota</taxon>
        <taxon>Viridiplantae</taxon>
        <taxon>Streptophyta</taxon>
        <taxon>Embryophyta</taxon>
        <taxon>Tracheophyta</taxon>
        <taxon>Spermatophyta</taxon>
        <taxon>Magnoliopsida</taxon>
        <taxon>eudicotyledons</taxon>
        <taxon>Gunneridae</taxon>
        <taxon>Pentapetalae</taxon>
        <taxon>rosids</taxon>
        <taxon>malvids</taxon>
        <taxon>Sapindales</taxon>
        <taxon>Rutaceae</taxon>
        <taxon>Aurantioideae</taxon>
        <taxon>Citrus</taxon>
    </lineage>
</organism>
<reference evidence="2 3" key="1">
    <citation type="submission" date="2024-05" db="EMBL/GenBank/DDBJ databases">
        <title>Haplotype-resolved chromosome-level genome assembly of Huyou (Citrus changshanensis).</title>
        <authorList>
            <person name="Miao C."/>
            <person name="Chen W."/>
            <person name="Wu Y."/>
            <person name="Wang L."/>
            <person name="Zhao S."/>
            <person name="Grierson D."/>
            <person name="Xu C."/>
            <person name="Chen K."/>
        </authorList>
    </citation>
    <scope>NUCLEOTIDE SEQUENCE [LARGE SCALE GENOMIC DNA]</scope>
    <source>
        <strain evidence="2">01-14</strain>
        <tissue evidence="2">Leaf</tissue>
    </source>
</reference>
<sequence>MDKGQVIVVDNLYDDGINYEDDDYDDLFDDDANPKFPLYAMGSYFEKDEEGMEDVVDAMVSIEGVVDASEGADMNAPESSNVTISTNIGTK</sequence>
<feature type="region of interest" description="Disordered" evidence="1">
    <location>
        <begin position="70"/>
        <end position="91"/>
    </location>
</feature>
<feature type="compositionally biased region" description="Polar residues" evidence="1">
    <location>
        <begin position="77"/>
        <end position="91"/>
    </location>
</feature>
<protein>
    <submittedName>
        <fullName evidence="2">Uncharacterized protein</fullName>
    </submittedName>
</protein>
<evidence type="ECO:0000256" key="1">
    <source>
        <dbReference type="SAM" id="MobiDB-lite"/>
    </source>
</evidence>
<dbReference type="AlphaFoldDB" id="A0AAP0QCJ3"/>